<accession>A0A1R1PW57</accession>
<evidence type="ECO:0000313" key="1">
    <source>
        <dbReference type="EMBL" id="OMH85142.1"/>
    </source>
</evidence>
<keyword evidence="2" id="KW-1185">Reference proteome</keyword>
<dbReference type="Proteomes" id="UP000188320">
    <property type="component" value="Unassembled WGS sequence"/>
</dbReference>
<evidence type="ECO:0000313" key="2">
    <source>
        <dbReference type="Proteomes" id="UP000188320"/>
    </source>
</evidence>
<name>A0A1R1PW57_ZANCU</name>
<sequence>MGYTKSLAQFAAWISASSVKICLSRSPICSWSSVGEIPSCTTELAVIRLVISSMVILRPLRRSRASANFIIATFPFEGRVFSGVFTSFGVCMAAILLH</sequence>
<proteinExistence type="predicted"/>
<dbReference type="AlphaFoldDB" id="A0A1R1PW57"/>
<comment type="caution">
    <text evidence="1">The sequence shown here is derived from an EMBL/GenBank/DDBJ whole genome shotgun (WGS) entry which is preliminary data.</text>
</comment>
<organism evidence="1 2">
    <name type="scientific">Zancudomyces culisetae</name>
    <name type="common">Gut fungus</name>
    <name type="synonym">Smittium culisetae</name>
    <dbReference type="NCBI Taxonomy" id="1213189"/>
    <lineage>
        <taxon>Eukaryota</taxon>
        <taxon>Fungi</taxon>
        <taxon>Fungi incertae sedis</taxon>
        <taxon>Zoopagomycota</taxon>
        <taxon>Kickxellomycotina</taxon>
        <taxon>Harpellomycetes</taxon>
        <taxon>Harpellales</taxon>
        <taxon>Legeriomycetaceae</taxon>
        <taxon>Zancudomyces</taxon>
    </lineage>
</organism>
<protein>
    <submittedName>
        <fullName evidence="1">Uncharacterized protein</fullName>
    </submittedName>
</protein>
<gene>
    <name evidence="1" type="ORF">AX774_g1308</name>
</gene>
<reference evidence="2" key="1">
    <citation type="submission" date="2017-01" db="EMBL/GenBank/DDBJ databases">
        <authorList>
            <person name="Wang Y."/>
            <person name="White M."/>
            <person name="Kvist S."/>
            <person name="Moncalvo J.-M."/>
        </authorList>
    </citation>
    <scope>NUCLEOTIDE SEQUENCE [LARGE SCALE GENOMIC DNA]</scope>
    <source>
        <strain evidence="2">COL-18-3</strain>
    </source>
</reference>
<feature type="non-terminal residue" evidence="1">
    <location>
        <position position="98"/>
    </location>
</feature>
<dbReference type="EMBL" id="LSSK01000108">
    <property type="protein sequence ID" value="OMH85142.1"/>
    <property type="molecule type" value="Genomic_DNA"/>
</dbReference>